<comment type="subcellular location">
    <subcellularLocation>
        <location evidence="1">Endoplasmic reticulum</location>
    </subcellularLocation>
</comment>
<dbReference type="GO" id="GO:0004571">
    <property type="term" value="F:mannosyl-oligosaccharide 1,2-alpha-mannosidase activity"/>
    <property type="evidence" value="ECO:0007669"/>
    <property type="project" value="InterPro"/>
</dbReference>
<evidence type="ECO:0000256" key="1">
    <source>
        <dbReference type="ARBA" id="ARBA00004240"/>
    </source>
</evidence>
<proteinExistence type="inferred from homology"/>
<protein>
    <recommendedName>
        <fullName evidence="7">alpha-1,2-Mannosidase</fullName>
        <ecNumber evidence="7">3.2.1.-</ecNumber>
    </recommendedName>
</protein>
<dbReference type="EMBL" id="LN483143">
    <property type="protein sequence ID" value="CDZ96368.1"/>
    <property type="molecule type" value="Genomic_DNA"/>
</dbReference>
<keyword evidence="6" id="KW-0479">Metal-binding</keyword>
<dbReference type="InterPro" id="IPR046450">
    <property type="entry name" value="PA_dom_sf"/>
</dbReference>
<keyword evidence="9" id="KW-0732">Signal</keyword>
<dbReference type="GO" id="GO:0016020">
    <property type="term" value="C:membrane"/>
    <property type="evidence" value="ECO:0007669"/>
    <property type="project" value="InterPro"/>
</dbReference>
<dbReference type="GO" id="GO:0044322">
    <property type="term" value="C:endoplasmic reticulum quality control compartment"/>
    <property type="evidence" value="ECO:0007669"/>
    <property type="project" value="GOC"/>
</dbReference>
<dbReference type="GO" id="GO:0005975">
    <property type="term" value="P:carbohydrate metabolic process"/>
    <property type="evidence" value="ECO:0007669"/>
    <property type="project" value="InterPro"/>
</dbReference>
<dbReference type="Pfam" id="PF01532">
    <property type="entry name" value="Glyco_hydro_47"/>
    <property type="match status" value="1"/>
</dbReference>
<feature type="signal peptide" evidence="9">
    <location>
        <begin position="1"/>
        <end position="20"/>
    </location>
</feature>
<feature type="active site" evidence="5">
    <location>
        <position position="298"/>
    </location>
</feature>
<dbReference type="InterPro" id="IPR012341">
    <property type="entry name" value="6hp_glycosidase-like_sf"/>
</dbReference>
<feature type="binding site" evidence="6">
    <location>
        <position position="498"/>
    </location>
    <ligand>
        <name>Ca(2+)</name>
        <dbReference type="ChEBI" id="CHEBI:29108"/>
    </ligand>
</feature>
<keyword evidence="4" id="KW-0325">Glycoprotein</keyword>
<evidence type="ECO:0000256" key="9">
    <source>
        <dbReference type="SAM" id="SignalP"/>
    </source>
</evidence>
<feature type="domain" description="PA" evidence="10">
    <location>
        <begin position="818"/>
        <end position="858"/>
    </location>
</feature>
<evidence type="ECO:0000256" key="8">
    <source>
        <dbReference type="SAM" id="MobiDB-lite"/>
    </source>
</evidence>
<dbReference type="PRINTS" id="PR00747">
    <property type="entry name" value="GLYHDRLASE47"/>
</dbReference>
<keyword evidence="7" id="KW-0326">Glycosidase</keyword>
<comment type="cofactor">
    <cofactor evidence="6">
        <name>Ca(2+)</name>
        <dbReference type="ChEBI" id="CHEBI:29108"/>
    </cofactor>
</comment>
<evidence type="ECO:0000256" key="7">
    <source>
        <dbReference type="RuleBase" id="RU361193"/>
    </source>
</evidence>
<dbReference type="InterPro" id="IPR003137">
    <property type="entry name" value="PA_domain"/>
</dbReference>
<dbReference type="PANTHER" id="PTHR45679:SF5">
    <property type="entry name" value="ER DEGRADATION-ENHANCING ALPHA-MANNOSIDASE-LIKE PROTEIN 1"/>
    <property type="match status" value="1"/>
</dbReference>
<dbReference type="Gene3D" id="1.50.10.10">
    <property type="match status" value="1"/>
</dbReference>
<dbReference type="EC" id="3.2.1.-" evidence="7"/>
<dbReference type="SUPFAM" id="SSF48225">
    <property type="entry name" value="Seven-hairpin glycosidases"/>
    <property type="match status" value="1"/>
</dbReference>
<keyword evidence="6" id="KW-0106">Calcium</keyword>
<dbReference type="GO" id="GO:0005509">
    <property type="term" value="F:calcium ion binding"/>
    <property type="evidence" value="ECO:0007669"/>
    <property type="project" value="InterPro"/>
</dbReference>
<dbReference type="SUPFAM" id="SSF52025">
    <property type="entry name" value="PA domain"/>
    <property type="match status" value="1"/>
</dbReference>
<reference evidence="11" key="1">
    <citation type="submission" date="2014-08" db="EMBL/GenBank/DDBJ databases">
        <authorList>
            <person name="Sharma Rahul"/>
            <person name="Thines Marco"/>
        </authorList>
    </citation>
    <scope>NUCLEOTIDE SEQUENCE</scope>
</reference>
<feature type="active site" description="Proton donor" evidence="5">
    <location>
        <position position="127"/>
    </location>
</feature>
<dbReference type="AlphaFoldDB" id="A0A0F7SFL2"/>
<comment type="similarity">
    <text evidence="2 7">Belongs to the glycosyl hydrolase 47 family.</text>
</comment>
<dbReference type="GO" id="GO:1904380">
    <property type="term" value="P:endoplasmic reticulum mannose trimming"/>
    <property type="evidence" value="ECO:0007669"/>
    <property type="project" value="InterPro"/>
</dbReference>
<dbReference type="InterPro" id="IPR001382">
    <property type="entry name" value="Glyco_hydro_47"/>
</dbReference>
<accession>A0A0F7SFL2</accession>
<dbReference type="Pfam" id="PF02225">
    <property type="entry name" value="PA"/>
    <property type="match status" value="1"/>
</dbReference>
<feature type="region of interest" description="Disordered" evidence="8">
    <location>
        <begin position="921"/>
        <end position="949"/>
    </location>
</feature>
<feature type="chain" id="PRO_5002522245" description="alpha-1,2-Mannosidase" evidence="9">
    <location>
        <begin position="21"/>
        <end position="1004"/>
    </location>
</feature>
<evidence type="ECO:0000313" key="11">
    <source>
        <dbReference type="EMBL" id="CDZ96368.1"/>
    </source>
</evidence>
<evidence type="ECO:0000256" key="6">
    <source>
        <dbReference type="PIRSR" id="PIRSR601382-2"/>
    </source>
</evidence>
<feature type="active site" description="Proton donor" evidence="5">
    <location>
        <position position="393"/>
    </location>
</feature>
<dbReference type="Gene3D" id="3.50.30.30">
    <property type="match status" value="1"/>
</dbReference>
<keyword evidence="7 11" id="KW-0378">Hydrolase</keyword>
<organism evidence="11">
    <name type="scientific">Phaffia rhodozyma</name>
    <name type="common">Yeast</name>
    <name type="synonym">Xanthophyllomyces dendrorhous</name>
    <dbReference type="NCBI Taxonomy" id="264483"/>
    <lineage>
        <taxon>Eukaryota</taxon>
        <taxon>Fungi</taxon>
        <taxon>Dikarya</taxon>
        <taxon>Basidiomycota</taxon>
        <taxon>Agaricomycotina</taxon>
        <taxon>Tremellomycetes</taxon>
        <taxon>Cystofilobasidiales</taxon>
        <taxon>Mrakiaceae</taxon>
        <taxon>Phaffia</taxon>
    </lineage>
</organism>
<dbReference type="PANTHER" id="PTHR45679">
    <property type="entry name" value="ER DEGRADATION-ENHANCING ALPHA-MANNOSIDASE-LIKE PROTEIN 2"/>
    <property type="match status" value="1"/>
</dbReference>
<dbReference type="InterPro" id="IPR044674">
    <property type="entry name" value="EDEM1/2/3"/>
</dbReference>
<keyword evidence="3" id="KW-0256">Endoplasmic reticulum</keyword>
<dbReference type="GO" id="GO:0036503">
    <property type="term" value="P:ERAD pathway"/>
    <property type="evidence" value="ECO:0007669"/>
    <property type="project" value="UniProtKB-ARBA"/>
</dbReference>
<sequence length="1004" mass="111651">MVHLAGWVYTVLLLLTPTASISIFTSDKKIQLRERTRELFNHGYYNYLDHGFPFDELKPLSCKGRGPNAADPANGAFNDVCGDYSLTLVDVIDTLAIMGNRTAFEQGVRTIIQTVSFDKSNKIQVFESTIRILGSLLSAHQFASGDIPLPKHHSSVDRAQDEDFKLDWYKGELLDMAVDLGDRLVKAWERSGTGFSVGKGRGKENMWGDLPFARVNLKKGVVKGETTATCTAGAGSLILEFATLSRLTGDPRYETQAKKAFFTIWERRSEVGLLGNGIDVGSLEWIPPLISHIGAGTDSFFEYALKAWILLGEQSYLDVFEESYGAIMRYVRGEEGFWFRGVSMHTGERIGLTVDSLAAFFPGLQVLAGDLNGAIKSHLAYWNLWRRYGGIPESFNVVEKKADDLGYPIRPEFVESNYFLYRATKDELYLEIGERILNDLISKAKVRCGIASVKNLITGELTDRMESFALSETIKYLYLLFDEDNFVNKDHSNMVFTTEGHLLYLDASRLLPPIRLNEKTDTKRSRLSHPESTCPVYRSPRLLYNPYSINSKRERADDYGIGLLGGIKGRSDYDFARHLAGLTINRAIRRQDLPFWNPHLMCETPKEEPYMIDVLFTADMGSSNEEDLQPNSEKLFKNDQGWILRNTTGVRAQVTKRLDGKGYDVTKIGHHRVKSGEKLFITDINLNKHYDDNQKQIDQAAEELALNRQNSLFGQGQSFSNALQIERNPTVQLKFYISNRSQKEAVGVARGGAATFGGLISPCLSSSFIFSDTTDPERIQPTKFNICSPPLPIHLASSYPLNLDLCSPIVSQIEDAHLLLVRRGGCTFLQKVLNAKAAGASGIIIWDPAGGEQIIQPSSLGEGEEEDESLLEGEVAIFLPEGRKMVNGLALEKKLLEIQAEANEGGSRSLLVEVLLDPEGVSGGEDIPKPSDRGSGSIEQDKKRTAQSQAAAVSEAIARRIKNLSSQSILSQEEDLSRVLWINDAPVRNTIVIGQDVLDRNRGG</sequence>
<dbReference type="InterPro" id="IPR036026">
    <property type="entry name" value="Seven-hairpin_glycosidases"/>
</dbReference>
<evidence type="ECO:0000256" key="4">
    <source>
        <dbReference type="ARBA" id="ARBA00023180"/>
    </source>
</evidence>
<feature type="active site" evidence="5">
    <location>
        <position position="412"/>
    </location>
</feature>
<evidence type="ECO:0000256" key="5">
    <source>
        <dbReference type="PIRSR" id="PIRSR601382-1"/>
    </source>
</evidence>
<name>A0A0F7SFL2_PHARH</name>
<evidence type="ECO:0000256" key="2">
    <source>
        <dbReference type="ARBA" id="ARBA00007658"/>
    </source>
</evidence>
<evidence type="ECO:0000259" key="10">
    <source>
        <dbReference type="Pfam" id="PF02225"/>
    </source>
</evidence>
<evidence type="ECO:0000256" key="3">
    <source>
        <dbReference type="ARBA" id="ARBA00022824"/>
    </source>
</evidence>